<keyword evidence="2" id="KW-1185">Reference proteome</keyword>
<sequence length="73" mass="8255">MVVEGRRCVCDSYIDRLFTGWSVTHKRGSLTSAHKRKKTPSIDWGSGADEPQLAALCSSNYYGNRHPWLADRD</sequence>
<reference evidence="1 2" key="1">
    <citation type="journal article" date="2017" name="Gigascience">
        <title>Genome sequence of the small brown planthopper, Laodelphax striatellus.</title>
        <authorList>
            <person name="Zhu J."/>
            <person name="Jiang F."/>
            <person name="Wang X."/>
            <person name="Yang P."/>
            <person name="Bao Y."/>
            <person name="Zhao W."/>
            <person name="Wang W."/>
            <person name="Lu H."/>
            <person name="Wang Q."/>
            <person name="Cui N."/>
            <person name="Li J."/>
            <person name="Chen X."/>
            <person name="Luo L."/>
            <person name="Yu J."/>
            <person name="Kang L."/>
            <person name="Cui F."/>
        </authorList>
    </citation>
    <scope>NUCLEOTIDE SEQUENCE [LARGE SCALE GENOMIC DNA]</scope>
    <source>
        <strain evidence="1">Lst14</strain>
    </source>
</reference>
<proteinExistence type="predicted"/>
<dbReference type="Proteomes" id="UP000291343">
    <property type="component" value="Unassembled WGS sequence"/>
</dbReference>
<accession>A0A482WMB2</accession>
<name>A0A482WMB2_LAOST</name>
<dbReference type="EMBL" id="QKKF02030719">
    <property type="protein sequence ID" value="RZF34679.1"/>
    <property type="molecule type" value="Genomic_DNA"/>
</dbReference>
<evidence type="ECO:0000313" key="1">
    <source>
        <dbReference type="EMBL" id="RZF34679.1"/>
    </source>
</evidence>
<evidence type="ECO:0000313" key="2">
    <source>
        <dbReference type="Proteomes" id="UP000291343"/>
    </source>
</evidence>
<dbReference type="InParanoid" id="A0A482WMB2"/>
<protein>
    <submittedName>
        <fullName evidence="1">Uncharacterized protein</fullName>
    </submittedName>
</protein>
<gene>
    <name evidence="1" type="ORF">LSTR_LSTR002761</name>
</gene>
<comment type="caution">
    <text evidence="1">The sequence shown here is derived from an EMBL/GenBank/DDBJ whole genome shotgun (WGS) entry which is preliminary data.</text>
</comment>
<organism evidence="1 2">
    <name type="scientific">Laodelphax striatellus</name>
    <name type="common">Small brown planthopper</name>
    <name type="synonym">Delphax striatella</name>
    <dbReference type="NCBI Taxonomy" id="195883"/>
    <lineage>
        <taxon>Eukaryota</taxon>
        <taxon>Metazoa</taxon>
        <taxon>Ecdysozoa</taxon>
        <taxon>Arthropoda</taxon>
        <taxon>Hexapoda</taxon>
        <taxon>Insecta</taxon>
        <taxon>Pterygota</taxon>
        <taxon>Neoptera</taxon>
        <taxon>Paraneoptera</taxon>
        <taxon>Hemiptera</taxon>
        <taxon>Auchenorrhyncha</taxon>
        <taxon>Fulgoroidea</taxon>
        <taxon>Delphacidae</taxon>
        <taxon>Criomorphinae</taxon>
        <taxon>Laodelphax</taxon>
    </lineage>
</organism>
<dbReference type="AlphaFoldDB" id="A0A482WMB2"/>